<evidence type="ECO:0000313" key="2">
    <source>
        <dbReference type="EMBL" id="TPP67787.1"/>
    </source>
</evidence>
<keyword evidence="3" id="KW-1185">Reference proteome</keyword>
<name>A0A504ZAT5_FASGI</name>
<feature type="region of interest" description="Disordered" evidence="1">
    <location>
        <begin position="102"/>
        <end position="132"/>
    </location>
</feature>
<organism evidence="2 3">
    <name type="scientific">Fasciola gigantica</name>
    <name type="common">Giant liver fluke</name>
    <dbReference type="NCBI Taxonomy" id="46835"/>
    <lineage>
        <taxon>Eukaryota</taxon>
        <taxon>Metazoa</taxon>
        <taxon>Spiralia</taxon>
        <taxon>Lophotrochozoa</taxon>
        <taxon>Platyhelminthes</taxon>
        <taxon>Trematoda</taxon>
        <taxon>Digenea</taxon>
        <taxon>Plagiorchiida</taxon>
        <taxon>Echinostomata</taxon>
        <taxon>Echinostomatoidea</taxon>
        <taxon>Fasciolidae</taxon>
        <taxon>Fasciola</taxon>
    </lineage>
</organism>
<comment type="caution">
    <text evidence="2">The sequence shown here is derived from an EMBL/GenBank/DDBJ whole genome shotgun (WGS) entry which is preliminary data.</text>
</comment>
<dbReference type="OrthoDB" id="10577810at2759"/>
<accession>A0A504ZAT5</accession>
<evidence type="ECO:0000313" key="3">
    <source>
        <dbReference type="Proteomes" id="UP000316759"/>
    </source>
</evidence>
<evidence type="ECO:0000256" key="1">
    <source>
        <dbReference type="SAM" id="MobiDB-lite"/>
    </source>
</evidence>
<feature type="compositionally biased region" description="Polar residues" evidence="1">
    <location>
        <begin position="123"/>
        <end position="132"/>
    </location>
</feature>
<dbReference type="EMBL" id="SUNJ01000280">
    <property type="protein sequence ID" value="TPP67787.1"/>
    <property type="molecule type" value="Genomic_DNA"/>
</dbReference>
<dbReference type="AlphaFoldDB" id="A0A504ZAT5"/>
<dbReference type="Proteomes" id="UP000316759">
    <property type="component" value="Unassembled WGS sequence"/>
</dbReference>
<gene>
    <name evidence="2" type="ORF">FGIG_07539</name>
</gene>
<reference evidence="2 3" key="1">
    <citation type="submission" date="2019-04" db="EMBL/GenBank/DDBJ databases">
        <title>Annotation for the trematode Fasciola gigantica.</title>
        <authorList>
            <person name="Choi Y.-J."/>
        </authorList>
    </citation>
    <scope>NUCLEOTIDE SEQUENCE [LARGE SCALE GENOMIC DNA]</scope>
    <source>
        <strain evidence="2">Uganda_cow_1</strain>
    </source>
</reference>
<sequence length="290" mass="31519">MSSNIIPSPESNPPPPVQCILTRGSDQLQMKRVTVNSMNGSPALDHNTFESFLGDMDDESPPADGGRTFTQVDGMSHFVVLVLDDDLDFREAPVNVPRISLESSSSAALSNETTSVVGDSQPKPESSISIASDNPRTVVMSPKSEKPIHKCLVSAHLSITSHPLNPSTGTGSMESKQLFYYGFSTQLDSVPNQTSLMHIRPQFNDMFSKVDTFWQSFINSNRTSDLFTASGDICTDLQHNRSCSLNACQQQVVESNLPVCGSSSVYQIENPGQSVKDEGVRPSESHVCTE</sequence>
<protein>
    <submittedName>
        <fullName evidence="2">Uncharacterized protein</fullName>
    </submittedName>
</protein>
<proteinExistence type="predicted"/>
<feature type="compositionally biased region" description="Low complexity" evidence="1">
    <location>
        <begin position="102"/>
        <end position="115"/>
    </location>
</feature>